<feature type="compositionally biased region" description="Basic and acidic residues" evidence="1">
    <location>
        <begin position="40"/>
        <end position="49"/>
    </location>
</feature>
<dbReference type="EMBL" id="AP035768">
    <property type="protein sequence ID" value="BFO21502.1"/>
    <property type="molecule type" value="Genomic_DNA"/>
</dbReference>
<proteinExistence type="predicted"/>
<reference evidence="2" key="2">
    <citation type="submission" date="2024-07" db="EMBL/GenBank/DDBJ databases">
        <title>Streptomyces haneummycinica sp. nov., a new antibiotic-producing actinobacterium isolated from marine sediment.</title>
        <authorList>
            <person name="Uemura M."/>
            <person name="Hamada M."/>
            <person name="Hirano S."/>
            <person name="Kobayashi K."/>
            <person name="Ohshiro T."/>
            <person name="Kobayashi T."/>
            <person name="Terahara T."/>
        </authorList>
    </citation>
    <scope>NUCLEOTIDE SEQUENCE</scope>
    <source>
        <strain evidence="2">KM77-8</strain>
    </source>
</reference>
<dbReference type="Pfam" id="PF20199">
    <property type="entry name" value="RepSA"/>
    <property type="match status" value="1"/>
</dbReference>
<sequence length="538" mass="58950">MPALQGRRGPEDLDRTATPLPRLPGHRKHPLTPLAHRPSKRGDLHDRPRATHHHPCRCGGPPRKVTTITPDFTPADRRAVLDRAARLRQLPETDRDAIRIAQDPHFSRWLEQVTATGGCAHPVHLSGATTTVDGTTGEIIRQYDTRDEPGERLLVRCRNRRATVCAPCSRLHAGDTFHLVRAGLIGGKNVPTTVRNRPRLFVTLTAPSFGPVHRIGERCRPRRSGGTCEHGRSLGCGTGHTANDPLVGQPLCPDCYDYTGHVLWHAHASKLWDRFVIDVRRRLASSAGLVQSRFAHHARLSFARVAEYQKRAAVHVHAVVRLDGPDGPTDEPPPWGTADRLTAAVHASAGRVLVRTPYSRAVGELHLRWGAQLDVRPLYADGDGPSDDAVAAYVAKYVTKGASETGAGADHKVTTWNDINAVPVSGHVRTLMRTCWRLGGLPEYAPLHLRTWTHTLGYRGHILTKSRAYSTTYAALRAERAHHVGHTDTPEAITDAHWRYVGSGHTLGAALIAAGIAEDLAECRRLSADARQRGGGPR</sequence>
<dbReference type="AlphaFoldDB" id="A0AAT9HVG7"/>
<evidence type="ECO:0000313" key="2">
    <source>
        <dbReference type="EMBL" id="BFO21502.1"/>
    </source>
</evidence>
<evidence type="ECO:0000256" key="1">
    <source>
        <dbReference type="SAM" id="MobiDB-lite"/>
    </source>
</evidence>
<reference evidence="2" key="1">
    <citation type="submission" date="2024-06" db="EMBL/GenBank/DDBJ databases">
        <authorList>
            <consortium name="consrtm"/>
            <person name="Uemura M."/>
            <person name="Terahara T."/>
        </authorList>
    </citation>
    <scope>NUCLEOTIDE SEQUENCE</scope>
    <source>
        <strain evidence="2">KM77-8</strain>
    </source>
</reference>
<protein>
    <submittedName>
        <fullName evidence="2">Plasmid replication initiator protein</fullName>
    </submittedName>
</protein>
<gene>
    <name evidence="2" type="ORF">SHKM778_78900</name>
</gene>
<dbReference type="InterPro" id="IPR046828">
    <property type="entry name" value="RepSA"/>
</dbReference>
<organism evidence="2">
    <name type="scientific">Streptomyces haneummycinicus</name>
    <dbReference type="NCBI Taxonomy" id="3074435"/>
    <lineage>
        <taxon>Bacteria</taxon>
        <taxon>Bacillati</taxon>
        <taxon>Actinomycetota</taxon>
        <taxon>Actinomycetes</taxon>
        <taxon>Kitasatosporales</taxon>
        <taxon>Streptomycetaceae</taxon>
        <taxon>Streptomyces</taxon>
    </lineage>
</organism>
<feature type="region of interest" description="Disordered" evidence="1">
    <location>
        <begin position="1"/>
        <end position="70"/>
    </location>
</feature>
<accession>A0AAT9HVG7</accession>
<name>A0AAT9HVG7_9ACTN</name>